<gene>
    <name evidence="3" type="primary">thpR</name>
    <name evidence="3" type="ORF">DP120_15755</name>
</gene>
<dbReference type="SUPFAM" id="SSF55144">
    <property type="entry name" value="LigT-like"/>
    <property type="match status" value="1"/>
</dbReference>
<feature type="short sequence motif" description="HXTX 2" evidence="2">
    <location>
        <begin position="127"/>
        <end position="130"/>
    </location>
</feature>
<dbReference type="AlphaFoldDB" id="A0A365KLM0"/>
<dbReference type="EMBL" id="QLZR01000008">
    <property type="protein sequence ID" value="RAZ74037.1"/>
    <property type="molecule type" value="Genomic_DNA"/>
</dbReference>
<dbReference type="PANTHER" id="PTHR35561">
    <property type="entry name" value="RNA 2',3'-CYCLIC PHOSPHODIESTERASE"/>
    <property type="match status" value="1"/>
</dbReference>
<dbReference type="PANTHER" id="PTHR35561:SF1">
    <property type="entry name" value="RNA 2',3'-CYCLIC PHOSPHODIESTERASE"/>
    <property type="match status" value="1"/>
</dbReference>
<organism evidence="3 4">
    <name type="scientific">Planococcus halotolerans</name>
    <dbReference type="NCBI Taxonomy" id="2233542"/>
    <lineage>
        <taxon>Bacteria</taxon>
        <taxon>Bacillati</taxon>
        <taxon>Bacillota</taxon>
        <taxon>Bacilli</taxon>
        <taxon>Bacillales</taxon>
        <taxon>Caryophanaceae</taxon>
        <taxon>Planococcus</taxon>
    </lineage>
</organism>
<evidence type="ECO:0000256" key="2">
    <source>
        <dbReference type="HAMAP-Rule" id="MF_01940"/>
    </source>
</evidence>
<dbReference type="EC" id="3.1.4.58" evidence="2"/>
<dbReference type="HAMAP" id="MF_01940">
    <property type="entry name" value="RNA_CPDase"/>
    <property type="match status" value="1"/>
</dbReference>
<keyword evidence="4" id="KW-1185">Reference proteome</keyword>
<keyword evidence="1 2" id="KW-0378">Hydrolase</keyword>
<evidence type="ECO:0000256" key="1">
    <source>
        <dbReference type="ARBA" id="ARBA00022801"/>
    </source>
</evidence>
<dbReference type="InterPro" id="IPR004175">
    <property type="entry name" value="RNA_CPDase"/>
</dbReference>
<feature type="short sequence motif" description="HXTX 1" evidence="2">
    <location>
        <begin position="43"/>
        <end position="46"/>
    </location>
</feature>
<comment type="similarity">
    <text evidence="2">Belongs to the 2H phosphoesterase superfamily. ThpR family.</text>
</comment>
<feature type="active site" description="Proton acceptor" evidence="2">
    <location>
        <position position="127"/>
    </location>
</feature>
<comment type="catalytic activity">
    <reaction evidence="2">
        <text>a 3'-end 2',3'-cyclophospho-ribonucleotide-RNA + H2O = a 3'-end 2'-phospho-ribonucleotide-RNA + H(+)</text>
        <dbReference type="Rhea" id="RHEA:11828"/>
        <dbReference type="Rhea" id="RHEA-COMP:10464"/>
        <dbReference type="Rhea" id="RHEA-COMP:17353"/>
        <dbReference type="ChEBI" id="CHEBI:15377"/>
        <dbReference type="ChEBI" id="CHEBI:15378"/>
        <dbReference type="ChEBI" id="CHEBI:83064"/>
        <dbReference type="ChEBI" id="CHEBI:173113"/>
        <dbReference type="EC" id="3.1.4.58"/>
    </reaction>
</comment>
<comment type="function">
    <text evidence="2">Hydrolyzes RNA 2',3'-cyclic phosphodiester to an RNA 2'-phosphomonoester.</text>
</comment>
<dbReference type="InterPro" id="IPR009097">
    <property type="entry name" value="Cyclic_Pdiesterase"/>
</dbReference>
<proteinExistence type="inferred from homology"/>
<dbReference type="GO" id="GO:0004113">
    <property type="term" value="F:2',3'-cyclic-nucleotide 3'-phosphodiesterase activity"/>
    <property type="evidence" value="ECO:0007669"/>
    <property type="project" value="InterPro"/>
</dbReference>
<evidence type="ECO:0000313" key="3">
    <source>
        <dbReference type="EMBL" id="RAZ74037.1"/>
    </source>
</evidence>
<protein>
    <recommendedName>
        <fullName evidence="2">RNA 2',3'-cyclic phosphodiesterase</fullName>
        <shortName evidence="2">RNA 2',3'-CPDase</shortName>
        <ecNumber evidence="2">3.1.4.58</ecNumber>
    </recommendedName>
</protein>
<reference evidence="3 4" key="1">
    <citation type="submission" date="2018-06" db="EMBL/GenBank/DDBJ databases">
        <title>The draft genome sequences of strains SCU63 and S1.</title>
        <authorList>
            <person name="Gan L."/>
        </authorList>
    </citation>
    <scope>NUCLEOTIDE SEQUENCE [LARGE SCALE GENOMIC DNA]</scope>
    <source>
        <strain evidence="3 4">SCU63</strain>
    </source>
</reference>
<feature type="active site" description="Proton donor" evidence="2">
    <location>
        <position position="43"/>
    </location>
</feature>
<comment type="caution">
    <text evidence="3">The sequence shown here is derived from an EMBL/GenBank/DDBJ whole genome shotgun (WGS) entry which is preliminary data.</text>
</comment>
<accession>A0A365KLM0</accession>
<evidence type="ECO:0000313" key="4">
    <source>
        <dbReference type="Proteomes" id="UP000251002"/>
    </source>
</evidence>
<dbReference type="Pfam" id="PF13563">
    <property type="entry name" value="2_5_RNA_ligase2"/>
    <property type="match status" value="1"/>
</dbReference>
<dbReference type="Proteomes" id="UP000251002">
    <property type="component" value="Unassembled WGS sequence"/>
</dbReference>
<dbReference type="Gene3D" id="3.90.1140.10">
    <property type="entry name" value="Cyclic phosphodiesterase"/>
    <property type="match status" value="1"/>
</dbReference>
<dbReference type="GO" id="GO:0008664">
    <property type="term" value="F:RNA 2',3'-cyclic 3'-phosphodiesterase activity"/>
    <property type="evidence" value="ECO:0007669"/>
    <property type="project" value="UniProtKB-EC"/>
</dbReference>
<sequence length="181" mass="20783">MQMDNHYFIGIKIPLPTARSLVEQRDSWNLSSHKRLPVAEDLHITLLFIGGDPHGEIGEVAKALEEVEHEPFTVDITGTGYFGKKERPRVVYAATKENDSLNRLQRKIKDTLKGFQLSPDNKPFVPHITLANKWAAREPWNDIPELDTERFEADEFTLFRIEPAQTPRYIAVQTYKLKDGV</sequence>
<name>A0A365KLM0_9BACL</name>
<dbReference type="NCBIfam" id="TIGR02258">
    <property type="entry name" value="2_5_ligase"/>
    <property type="match status" value="1"/>
</dbReference>